<dbReference type="Proteomes" id="UP000036681">
    <property type="component" value="Unplaced"/>
</dbReference>
<proteinExistence type="predicted"/>
<evidence type="ECO:0000313" key="1">
    <source>
        <dbReference type="Proteomes" id="UP000036681"/>
    </source>
</evidence>
<reference evidence="2" key="1">
    <citation type="submission" date="2017-02" db="UniProtKB">
        <authorList>
            <consortium name="WormBaseParasite"/>
        </authorList>
    </citation>
    <scope>IDENTIFICATION</scope>
</reference>
<protein>
    <submittedName>
        <fullName evidence="2">Uncharacterized protein</fullName>
    </submittedName>
</protein>
<dbReference type="WBParaSite" id="ALUE_0001398701-mRNA-1">
    <property type="protein sequence ID" value="ALUE_0001398701-mRNA-1"/>
    <property type="gene ID" value="ALUE_0001398701"/>
</dbReference>
<sequence length="63" mass="7149">MRGRAGQWSYYCVPSRLSPFYTNTITCSPLIPMDSRNLLDRKWTKVADPQGDLKDSTSNHQGS</sequence>
<keyword evidence="1" id="KW-1185">Reference proteome</keyword>
<organism evidence="1 2">
    <name type="scientific">Ascaris lumbricoides</name>
    <name type="common">Giant roundworm</name>
    <dbReference type="NCBI Taxonomy" id="6252"/>
    <lineage>
        <taxon>Eukaryota</taxon>
        <taxon>Metazoa</taxon>
        <taxon>Ecdysozoa</taxon>
        <taxon>Nematoda</taxon>
        <taxon>Chromadorea</taxon>
        <taxon>Rhabditida</taxon>
        <taxon>Spirurina</taxon>
        <taxon>Ascaridomorpha</taxon>
        <taxon>Ascaridoidea</taxon>
        <taxon>Ascarididae</taxon>
        <taxon>Ascaris</taxon>
    </lineage>
</organism>
<accession>A0A0M3I985</accession>
<dbReference type="AlphaFoldDB" id="A0A0M3I985"/>
<name>A0A0M3I985_ASCLU</name>
<evidence type="ECO:0000313" key="2">
    <source>
        <dbReference type="WBParaSite" id="ALUE_0001398701-mRNA-1"/>
    </source>
</evidence>